<dbReference type="Proteomes" id="UP001500929">
    <property type="component" value="Unassembled WGS sequence"/>
</dbReference>
<dbReference type="EMBL" id="BAAAQY010000003">
    <property type="protein sequence ID" value="GAA2227814.1"/>
    <property type="molecule type" value="Genomic_DNA"/>
</dbReference>
<dbReference type="Gene3D" id="3.40.960.10">
    <property type="entry name" value="VSR Endonuclease"/>
    <property type="match status" value="1"/>
</dbReference>
<dbReference type="Pfam" id="PF04480">
    <property type="entry name" value="DUF559"/>
    <property type="match status" value="1"/>
</dbReference>
<keyword evidence="3" id="KW-1185">Reference proteome</keyword>
<reference evidence="3" key="1">
    <citation type="journal article" date="2019" name="Int. J. Syst. Evol. Microbiol.">
        <title>The Global Catalogue of Microorganisms (GCM) 10K type strain sequencing project: providing services to taxonomists for standard genome sequencing and annotation.</title>
        <authorList>
            <consortium name="The Broad Institute Genomics Platform"/>
            <consortium name="The Broad Institute Genome Sequencing Center for Infectious Disease"/>
            <person name="Wu L."/>
            <person name="Ma J."/>
        </authorList>
    </citation>
    <scope>NUCLEOTIDE SEQUENCE [LARGE SCALE GENOMIC DNA]</scope>
    <source>
        <strain evidence="3">JCM 16117</strain>
    </source>
</reference>
<gene>
    <name evidence="2" type="ORF">GCM10009851_10120</name>
</gene>
<dbReference type="SUPFAM" id="SSF52980">
    <property type="entry name" value="Restriction endonuclease-like"/>
    <property type="match status" value="1"/>
</dbReference>
<accession>A0ABP5Q7E7</accession>
<protein>
    <recommendedName>
        <fullName evidence="1">DUF559 domain-containing protein</fullName>
    </recommendedName>
</protein>
<evidence type="ECO:0000259" key="1">
    <source>
        <dbReference type="Pfam" id="PF04480"/>
    </source>
</evidence>
<comment type="caution">
    <text evidence="2">The sequence shown here is derived from an EMBL/GenBank/DDBJ whole genome shotgun (WGS) entry which is preliminary data.</text>
</comment>
<evidence type="ECO:0000313" key="3">
    <source>
        <dbReference type="Proteomes" id="UP001500929"/>
    </source>
</evidence>
<sequence length="237" mass="26397">MRVGGVLTCTSLLRRHGLWVRDDGRLHVRVPATQSRLASPAHRERPLSPHHAVCIHRPEWAPTRLAARDDIVVALAVATCCQPPIDAIATLDSALNQGLVSRADLAVALAPLPAKYRRLGDLTDGTAQSGLETKARVSLRTRNIRVRTQVWIAEAGRVDTVIGDCLVLELDGYAFHSGRREFEEDRRRDLALTRAGFRVVRLSYDQVMNDWEACEEVILGLVRARKHLWPRRSVGSA</sequence>
<dbReference type="InterPro" id="IPR007569">
    <property type="entry name" value="DUF559"/>
</dbReference>
<proteinExistence type="predicted"/>
<dbReference type="InterPro" id="IPR011335">
    <property type="entry name" value="Restrct_endonuc-II-like"/>
</dbReference>
<feature type="domain" description="DUF559" evidence="1">
    <location>
        <begin position="164"/>
        <end position="219"/>
    </location>
</feature>
<evidence type="ECO:0000313" key="2">
    <source>
        <dbReference type="EMBL" id="GAA2227814.1"/>
    </source>
</evidence>
<name>A0ABP5Q7E7_9MICO</name>
<organism evidence="2 3">
    <name type="scientific">Herbiconiux moechotypicola</name>
    <dbReference type="NCBI Taxonomy" id="637393"/>
    <lineage>
        <taxon>Bacteria</taxon>
        <taxon>Bacillati</taxon>
        <taxon>Actinomycetota</taxon>
        <taxon>Actinomycetes</taxon>
        <taxon>Micrococcales</taxon>
        <taxon>Microbacteriaceae</taxon>
        <taxon>Herbiconiux</taxon>
    </lineage>
</organism>